<dbReference type="InterPro" id="IPR016181">
    <property type="entry name" value="Acyl_CoA_acyltransferase"/>
</dbReference>
<comment type="caution">
    <text evidence="2">The sequence shown here is derived from an EMBL/GenBank/DDBJ whole genome shotgun (WGS) entry which is preliminary data.</text>
</comment>
<keyword evidence="3" id="KW-1185">Reference proteome</keyword>
<keyword evidence="2" id="KW-0808">Transferase</keyword>
<name>A0A7Z8KMV4_9EURY</name>
<dbReference type="OrthoDB" id="120213at2157"/>
<dbReference type="GO" id="GO:0016747">
    <property type="term" value="F:acyltransferase activity, transferring groups other than amino-acyl groups"/>
    <property type="evidence" value="ECO:0007669"/>
    <property type="project" value="InterPro"/>
</dbReference>
<feature type="domain" description="N-acetyltransferase" evidence="1">
    <location>
        <begin position="10"/>
        <end position="181"/>
    </location>
</feature>
<dbReference type="SUPFAM" id="SSF55729">
    <property type="entry name" value="Acyl-CoA N-acyltransferases (Nat)"/>
    <property type="match status" value="1"/>
</dbReference>
<reference evidence="2 3" key="1">
    <citation type="submission" date="2019-06" db="EMBL/GenBank/DDBJ databases">
        <title>Draft genome sequence of Methanolobus vulcani B1d.</title>
        <authorList>
            <person name="Creighbaum A.J."/>
            <person name="Ticak T."/>
            <person name="Hariraju D."/>
            <person name="Arivett B.A."/>
            <person name="Ferguson D.J.Jr."/>
        </authorList>
    </citation>
    <scope>NUCLEOTIDE SEQUENCE [LARGE SCALE GENOMIC DNA]</scope>
    <source>
        <strain evidence="2 3">B1d</strain>
    </source>
</reference>
<evidence type="ECO:0000313" key="3">
    <source>
        <dbReference type="Proteomes" id="UP000319335"/>
    </source>
</evidence>
<dbReference type="EMBL" id="VIAQ01000015">
    <property type="protein sequence ID" value="TQD25027.1"/>
    <property type="molecule type" value="Genomic_DNA"/>
</dbReference>
<dbReference type="AlphaFoldDB" id="A0A7Z8KMV4"/>
<evidence type="ECO:0000259" key="1">
    <source>
        <dbReference type="PROSITE" id="PS51186"/>
    </source>
</evidence>
<dbReference type="InterPro" id="IPR051531">
    <property type="entry name" value="N-acetyltransferase"/>
</dbReference>
<dbReference type="PANTHER" id="PTHR43792">
    <property type="entry name" value="GNAT FAMILY, PUTATIVE (AFU_ORTHOLOGUE AFUA_3G00765)-RELATED-RELATED"/>
    <property type="match status" value="1"/>
</dbReference>
<proteinExistence type="predicted"/>
<gene>
    <name evidence="2" type="ORF">FKV42_08175</name>
</gene>
<dbReference type="Proteomes" id="UP000319335">
    <property type="component" value="Unassembled WGS sequence"/>
</dbReference>
<evidence type="ECO:0000313" key="2">
    <source>
        <dbReference type="EMBL" id="TQD25027.1"/>
    </source>
</evidence>
<dbReference type="RefSeq" id="WP_154809753.1">
    <property type="nucleotide sequence ID" value="NZ_VIAQ01000015.1"/>
</dbReference>
<dbReference type="InterPro" id="IPR000182">
    <property type="entry name" value="GNAT_dom"/>
</dbReference>
<dbReference type="Gene3D" id="3.40.630.30">
    <property type="match status" value="1"/>
</dbReference>
<dbReference type="PROSITE" id="PS51186">
    <property type="entry name" value="GNAT"/>
    <property type="match status" value="1"/>
</dbReference>
<organism evidence="2 3">
    <name type="scientific">Methanolobus vulcani</name>
    <dbReference type="NCBI Taxonomy" id="38026"/>
    <lineage>
        <taxon>Archaea</taxon>
        <taxon>Methanobacteriati</taxon>
        <taxon>Methanobacteriota</taxon>
        <taxon>Stenosarchaea group</taxon>
        <taxon>Methanomicrobia</taxon>
        <taxon>Methanosarcinales</taxon>
        <taxon>Methanosarcinaceae</taxon>
        <taxon>Methanolobus</taxon>
    </lineage>
</organism>
<dbReference type="Pfam" id="PF13302">
    <property type="entry name" value="Acetyltransf_3"/>
    <property type="match status" value="1"/>
</dbReference>
<protein>
    <submittedName>
        <fullName evidence="2">GNAT family N-acetyltransferase</fullName>
    </submittedName>
</protein>
<accession>A0A7Z8KMV4</accession>
<sequence length="196" mass="22336">MKRKWNCGNIVYSYCTEADLSDIASMLAKQNVCEYLFFGPNKEEDTLAYFSPLINSISESLKANNIPDMHVFTIREKDSGVFIGQCALLPIEFTNGNYLIGYQIDDTQWRKGYGSAACEFLTYFAFSVLSAFRITGDCAEGNIGSEKTMIKAGFKPEGQQKRYWSKNGKWHDRLLFGLTTEDISEEKLEILRSKYD</sequence>